<dbReference type="AlphaFoldDB" id="A0A1W2A931"/>
<dbReference type="GO" id="GO:0030313">
    <property type="term" value="C:cell envelope"/>
    <property type="evidence" value="ECO:0007669"/>
    <property type="project" value="TreeGrafter"/>
</dbReference>
<evidence type="ECO:0000259" key="5">
    <source>
        <dbReference type="Pfam" id="PF25973"/>
    </source>
</evidence>
<dbReference type="STRING" id="151894.SAMN04488524_1234"/>
<dbReference type="RefSeq" id="WP_084237492.1">
    <property type="nucleotide sequence ID" value="NZ_FWXT01000001.1"/>
</dbReference>
<dbReference type="Pfam" id="PF25973">
    <property type="entry name" value="BSH_CzcB"/>
    <property type="match status" value="1"/>
</dbReference>
<dbReference type="Gene3D" id="1.10.287.470">
    <property type="entry name" value="Helix hairpin bin"/>
    <property type="match status" value="1"/>
</dbReference>
<dbReference type="InterPro" id="IPR051909">
    <property type="entry name" value="MFP_Cation_Efflux"/>
</dbReference>
<dbReference type="SUPFAM" id="SSF111369">
    <property type="entry name" value="HlyD-like secretion proteins"/>
    <property type="match status" value="1"/>
</dbReference>
<feature type="domain" description="CusB-like beta-barrel" evidence="4">
    <location>
        <begin position="234"/>
        <end position="305"/>
    </location>
</feature>
<dbReference type="GO" id="GO:0060003">
    <property type="term" value="P:copper ion export"/>
    <property type="evidence" value="ECO:0007669"/>
    <property type="project" value="TreeGrafter"/>
</dbReference>
<evidence type="ECO:0000256" key="3">
    <source>
        <dbReference type="SAM" id="SignalP"/>
    </source>
</evidence>
<keyword evidence="8" id="KW-1185">Reference proteome</keyword>
<evidence type="ECO:0000313" key="8">
    <source>
        <dbReference type="Proteomes" id="UP000192756"/>
    </source>
</evidence>
<dbReference type="InterPro" id="IPR058647">
    <property type="entry name" value="BSH_CzcB-like"/>
</dbReference>
<feature type="chain" id="PRO_5012438815" evidence="3">
    <location>
        <begin position="28"/>
        <end position="380"/>
    </location>
</feature>
<dbReference type="GO" id="GO:0016020">
    <property type="term" value="C:membrane"/>
    <property type="evidence" value="ECO:0007669"/>
    <property type="project" value="InterPro"/>
</dbReference>
<comment type="similarity">
    <text evidence="1">Belongs to the membrane fusion protein (MFP) (TC 8.A.1) family.</text>
</comment>
<evidence type="ECO:0000256" key="2">
    <source>
        <dbReference type="ARBA" id="ARBA00022448"/>
    </source>
</evidence>
<feature type="signal peptide" evidence="3">
    <location>
        <begin position="1"/>
        <end position="27"/>
    </location>
</feature>
<dbReference type="Pfam" id="PF25975">
    <property type="entry name" value="CzcB_C"/>
    <property type="match status" value="1"/>
</dbReference>
<dbReference type="Pfam" id="PF25954">
    <property type="entry name" value="Beta-barrel_RND_2"/>
    <property type="match status" value="1"/>
</dbReference>
<dbReference type="Gene3D" id="2.40.420.20">
    <property type="match status" value="1"/>
</dbReference>
<feature type="domain" description="CzcB-like C-terminal circularly permuted SH3-like" evidence="6">
    <location>
        <begin position="314"/>
        <end position="371"/>
    </location>
</feature>
<dbReference type="InterPro" id="IPR006143">
    <property type="entry name" value="RND_pump_MFP"/>
</dbReference>
<keyword evidence="3" id="KW-0732">Signal</keyword>
<gene>
    <name evidence="7" type="ORF">SAMN04488524_1234</name>
</gene>
<organism evidence="7 8">
    <name type="scientific">Pedobacter africanus</name>
    <dbReference type="NCBI Taxonomy" id="151894"/>
    <lineage>
        <taxon>Bacteria</taxon>
        <taxon>Pseudomonadati</taxon>
        <taxon>Bacteroidota</taxon>
        <taxon>Sphingobacteriia</taxon>
        <taxon>Sphingobacteriales</taxon>
        <taxon>Sphingobacteriaceae</taxon>
        <taxon>Pedobacter</taxon>
    </lineage>
</organism>
<dbReference type="Gene3D" id="2.40.30.170">
    <property type="match status" value="1"/>
</dbReference>
<dbReference type="OrthoDB" id="9814657at2"/>
<proteinExistence type="inferred from homology"/>
<evidence type="ECO:0000313" key="7">
    <source>
        <dbReference type="EMBL" id="SMC56778.1"/>
    </source>
</evidence>
<evidence type="ECO:0000259" key="6">
    <source>
        <dbReference type="Pfam" id="PF25975"/>
    </source>
</evidence>
<name>A0A1W2A931_9SPHI</name>
<dbReference type="GO" id="GO:0022857">
    <property type="term" value="F:transmembrane transporter activity"/>
    <property type="evidence" value="ECO:0007669"/>
    <property type="project" value="InterPro"/>
</dbReference>
<dbReference type="NCBIfam" id="TIGR01730">
    <property type="entry name" value="RND_mfp"/>
    <property type="match status" value="1"/>
</dbReference>
<protein>
    <submittedName>
        <fullName evidence="7">Membrane fusion protein, cobalt-zinc-cadmium efflux system</fullName>
    </submittedName>
</protein>
<dbReference type="Proteomes" id="UP000192756">
    <property type="component" value="Unassembled WGS sequence"/>
</dbReference>
<dbReference type="InterPro" id="IPR058649">
    <property type="entry name" value="CzcB_C"/>
</dbReference>
<evidence type="ECO:0000259" key="4">
    <source>
        <dbReference type="Pfam" id="PF25954"/>
    </source>
</evidence>
<evidence type="ECO:0000256" key="1">
    <source>
        <dbReference type="ARBA" id="ARBA00009477"/>
    </source>
</evidence>
<dbReference type="InterPro" id="IPR058792">
    <property type="entry name" value="Beta-barrel_RND_2"/>
</dbReference>
<accession>A0A1W2A931</accession>
<dbReference type="PANTHER" id="PTHR30097">
    <property type="entry name" value="CATION EFFLUX SYSTEM PROTEIN CUSB"/>
    <property type="match status" value="1"/>
</dbReference>
<feature type="domain" description="CzcB-like barrel-sandwich hybrid" evidence="5">
    <location>
        <begin position="83"/>
        <end position="227"/>
    </location>
</feature>
<keyword evidence="2" id="KW-0813">Transport</keyword>
<dbReference type="GO" id="GO:0015679">
    <property type="term" value="P:plasma membrane copper ion transport"/>
    <property type="evidence" value="ECO:0007669"/>
    <property type="project" value="TreeGrafter"/>
</dbReference>
<reference evidence="8" key="1">
    <citation type="submission" date="2017-04" db="EMBL/GenBank/DDBJ databases">
        <authorList>
            <person name="Varghese N."/>
            <person name="Submissions S."/>
        </authorList>
    </citation>
    <scope>NUCLEOTIDE SEQUENCE [LARGE SCALE GENOMIC DNA]</scope>
    <source>
        <strain evidence="8">DSM 12126</strain>
    </source>
</reference>
<sequence>MKLKIAIHYSAVILAVSLFNACSNSNAEQQSVEKAANTDETLVQLTDAQAKNIGLHTGVVSLKNISSSLKLSGQIDVPPQNLVSVSIPLGGYLKSTQMLPGTQVRKGQLLAIMEDPQYIQLQQDYLNAKNKLAYAGREYERQKELNSSKASSDKVLQQSESEFRSLNIELKALAAKLGLIGINPQRLTENSISRSIGIHSPINGYISRVNVNIGKYVTPSDVIFELVNPTDIHLNLMVYEKDLSKLAIGQKAIVYSNARPDQRYDTKIILLSHSLNENRIAEVHCQFEKYDKRLVPGMYMNAEIQLDNNQEKVLPDDAIVGFENKDYVFVQEGNSSFRMTPVKKGQSENGLTVVGDGLEGKRIVTTGAYSLLMKLKNTAE</sequence>
<dbReference type="PANTHER" id="PTHR30097:SF4">
    <property type="entry name" value="SLR6042 PROTEIN"/>
    <property type="match status" value="1"/>
</dbReference>
<dbReference type="EMBL" id="FWXT01000001">
    <property type="protein sequence ID" value="SMC56778.1"/>
    <property type="molecule type" value="Genomic_DNA"/>
</dbReference>